<protein>
    <submittedName>
        <fullName evidence="1">Alternative protein NBPF11</fullName>
    </submittedName>
</protein>
<accession>L8ECP6</accession>
<dbReference type="ChiTaRS" id="NBPF11">
    <property type="organism name" value="human"/>
</dbReference>
<proteinExistence type="predicted"/>
<dbReference type="AlphaFoldDB" id="L8ECP6"/>
<organism evidence="1">
    <name type="scientific">Homo sapiens</name>
    <name type="common">Human</name>
    <dbReference type="NCBI Taxonomy" id="9606"/>
    <lineage>
        <taxon>Eukaryota</taxon>
        <taxon>Metazoa</taxon>
        <taxon>Chordata</taxon>
        <taxon>Craniata</taxon>
        <taxon>Vertebrata</taxon>
        <taxon>Euteleostomi</taxon>
        <taxon>Mammalia</taxon>
        <taxon>Eutheria</taxon>
        <taxon>Euarchontoglires</taxon>
        <taxon>Primates</taxon>
        <taxon>Haplorrhini</taxon>
        <taxon>Catarrhini</taxon>
        <taxon>Hominidae</taxon>
        <taxon>Homo</taxon>
    </lineage>
</organism>
<evidence type="ECO:0000313" key="1">
    <source>
        <dbReference type="EMBL" id="CCQ43932.1"/>
    </source>
</evidence>
<dbReference type="OrthoDB" id="9470178at2759"/>
<sequence length="81" mass="9021">MPRSSCQLGSNVSLWIKECLDTVDKGFSTGCLRIHASKNKVAKKKPESQNIRARGTFGDGYLARWPQSTSLLSESEQCFQL</sequence>
<gene>
    <name evidence="1" type="primary">NBPF11</name>
</gene>
<dbReference type="EMBL" id="HF584435">
    <property type="protein sequence ID" value="CCQ43932.1"/>
    <property type="molecule type" value="Genomic_DNA"/>
</dbReference>
<reference evidence="1" key="1">
    <citation type="journal article" date="2013" name="PLoS ONE">
        <title>Direct detection of alternative open reading frames translation products in human significantly expands the proteome.</title>
        <authorList>
            <person name="Vanderperre B."/>
            <person name="Lucier J.-F."/>
            <person name="Motard J."/>
            <person name="Tremblay G."/>
            <person name="Vanderperre S."/>
            <person name="Wisztorski M."/>
            <person name="Salzet M."/>
            <person name="Boisvert F.-M."/>
            <person name="Roucou X."/>
        </authorList>
    </citation>
    <scope>NUCLEOTIDE SEQUENCE</scope>
</reference>
<name>L8ECP6_HUMAN</name>